<gene>
    <name evidence="3" type="ORF">ACFQ3C_04425</name>
</gene>
<name>A0ABW3TA17_9RHOB</name>
<dbReference type="EMBL" id="JBHTKR010000002">
    <property type="protein sequence ID" value="MFD1193908.1"/>
    <property type="molecule type" value="Genomic_DNA"/>
</dbReference>
<dbReference type="InterPro" id="IPR015421">
    <property type="entry name" value="PyrdxlP-dep_Trfase_major"/>
</dbReference>
<dbReference type="Pfam" id="PF01041">
    <property type="entry name" value="DegT_DnrJ_EryC1"/>
    <property type="match status" value="1"/>
</dbReference>
<evidence type="ECO:0000256" key="1">
    <source>
        <dbReference type="ARBA" id="ARBA00037999"/>
    </source>
</evidence>
<evidence type="ECO:0000313" key="4">
    <source>
        <dbReference type="Proteomes" id="UP001597151"/>
    </source>
</evidence>
<dbReference type="InterPro" id="IPR000653">
    <property type="entry name" value="DegT/StrS_aminotransferase"/>
</dbReference>
<keyword evidence="3" id="KW-0808">Transferase</keyword>
<dbReference type="InterPro" id="IPR015424">
    <property type="entry name" value="PyrdxlP-dep_Trfase"/>
</dbReference>
<comment type="similarity">
    <text evidence="1 2">Belongs to the DegT/DnrJ/EryC1 family.</text>
</comment>
<comment type="caution">
    <text evidence="3">The sequence shown here is derived from an EMBL/GenBank/DDBJ whole genome shotgun (WGS) entry which is preliminary data.</text>
</comment>
<evidence type="ECO:0000313" key="3">
    <source>
        <dbReference type="EMBL" id="MFD1193908.1"/>
    </source>
</evidence>
<dbReference type="Proteomes" id="UP001597151">
    <property type="component" value="Unassembled WGS sequence"/>
</dbReference>
<dbReference type="PANTHER" id="PTHR30244:SF34">
    <property type="entry name" value="DTDP-4-AMINO-4,6-DIDEOXYGALACTOSE TRANSAMINASE"/>
    <property type="match status" value="1"/>
</dbReference>
<reference evidence="4" key="1">
    <citation type="journal article" date="2019" name="Int. J. Syst. Evol. Microbiol.">
        <title>The Global Catalogue of Microorganisms (GCM) 10K type strain sequencing project: providing services to taxonomists for standard genome sequencing and annotation.</title>
        <authorList>
            <consortium name="The Broad Institute Genomics Platform"/>
            <consortium name="The Broad Institute Genome Sequencing Center for Infectious Disease"/>
            <person name="Wu L."/>
            <person name="Ma J."/>
        </authorList>
    </citation>
    <scope>NUCLEOTIDE SEQUENCE [LARGE SCALE GENOMIC DNA]</scope>
    <source>
        <strain evidence="4">CCUG 55328</strain>
    </source>
</reference>
<sequence length="364" mass="40304">MNERTIPVYQPDLSGNESRYVNEAVDSSWISSQGSFLKRFEEMFGAFIGTPHVTAVSNGTVALHLAMHCLDFQPGDEVIVPSFTYIASVNTIVQAGGTPVFCEVRSSDWLMDPEDVISKITPRTRAIMPVHLYGAACDMDRLCAISKEYGLRMIEDCAEALGTSWKGQHVGTFGDVSTWSFFGNKTVTTGEGGMVATRDPALLRKMAIAKGQGQDLDRRYWHSVLGFNYRMTNLCAAIGTAQMERVDDILGRKRNIAAAYRKELANAPVQFQTLPNEVVSSEWLVSLLLPKGIDRDRVMKSMGDLGIDTRPVFYCAHHMPPHARPDLRLPVSEDIAARGISLPSYPQLTADDIERVCNALKRLI</sequence>
<proteinExistence type="inferred from homology"/>
<dbReference type="InterPro" id="IPR015422">
    <property type="entry name" value="PyrdxlP-dep_Trfase_small"/>
</dbReference>
<accession>A0ABW3TA17</accession>
<dbReference type="PANTHER" id="PTHR30244">
    <property type="entry name" value="TRANSAMINASE"/>
    <property type="match status" value="1"/>
</dbReference>
<dbReference type="Gene3D" id="3.40.640.10">
    <property type="entry name" value="Type I PLP-dependent aspartate aminotransferase-like (Major domain)"/>
    <property type="match status" value="1"/>
</dbReference>
<dbReference type="CDD" id="cd00616">
    <property type="entry name" value="AHBA_syn"/>
    <property type="match status" value="1"/>
</dbReference>
<dbReference type="SUPFAM" id="SSF53383">
    <property type="entry name" value="PLP-dependent transferases"/>
    <property type="match status" value="1"/>
</dbReference>
<keyword evidence="2" id="KW-0663">Pyridoxal phosphate</keyword>
<dbReference type="GO" id="GO:0008483">
    <property type="term" value="F:transaminase activity"/>
    <property type="evidence" value="ECO:0007669"/>
    <property type="project" value="UniProtKB-KW"/>
</dbReference>
<dbReference type="RefSeq" id="WP_380789251.1">
    <property type="nucleotide sequence ID" value="NZ_JBHTKR010000002.1"/>
</dbReference>
<protein>
    <submittedName>
        <fullName evidence="3">DegT/DnrJ/EryC1/StrS family aminotransferase</fullName>
    </submittedName>
</protein>
<dbReference type="Gene3D" id="3.90.1150.10">
    <property type="entry name" value="Aspartate Aminotransferase, domain 1"/>
    <property type="match status" value="1"/>
</dbReference>
<keyword evidence="3" id="KW-0032">Aminotransferase</keyword>
<organism evidence="3 4">
    <name type="scientific">Seohaeicola saemankumensis</name>
    <dbReference type="NCBI Taxonomy" id="481181"/>
    <lineage>
        <taxon>Bacteria</taxon>
        <taxon>Pseudomonadati</taxon>
        <taxon>Pseudomonadota</taxon>
        <taxon>Alphaproteobacteria</taxon>
        <taxon>Rhodobacterales</taxon>
        <taxon>Roseobacteraceae</taxon>
        <taxon>Seohaeicola</taxon>
    </lineage>
</organism>
<dbReference type="PIRSF" id="PIRSF000390">
    <property type="entry name" value="PLP_StrS"/>
    <property type="match status" value="1"/>
</dbReference>
<keyword evidence="4" id="KW-1185">Reference proteome</keyword>
<evidence type="ECO:0000256" key="2">
    <source>
        <dbReference type="RuleBase" id="RU004508"/>
    </source>
</evidence>